<comment type="caution">
    <text evidence="1">The sequence shown here is derived from an EMBL/GenBank/DDBJ whole genome shotgun (WGS) entry which is preliminary data.</text>
</comment>
<dbReference type="AlphaFoldDB" id="A0A4Y2SIU6"/>
<evidence type="ECO:0000313" key="1">
    <source>
        <dbReference type="EMBL" id="GBN87526.1"/>
    </source>
</evidence>
<reference evidence="1 2" key="1">
    <citation type="journal article" date="2019" name="Sci. Rep.">
        <title>Orb-weaving spider Araneus ventricosus genome elucidates the spidroin gene catalogue.</title>
        <authorList>
            <person name="Kono N."/>
            <person name="Nakamura H."/>
            <person name="Ohtoshi R."/>
            <person name="Moran D.A.P."/>
            <person name="Shinohara A."/>
            <person name="Yoshida Y."/>
            <person name="Fujiwara M."/>
            <person name="Mori M."/>
            <person name="Tomita M."/>
            <person name="Arakawa K."/>
        </authorList>
    </citation>
    <scope>NUCLEOTIDE SEQUENCE [LARGE SCALE GENOMIC DNA]</scope>
</reference>
<evidence type="ECO:0000313" key="2">
    <source>
        <dbReference type="Proteomes" id="UP000499080"/>
    </source>
</evidence>
<proteinExistence type="predicted"/>
<accession>A0A4Y2SIU6</accession>
<sequence>MVSLGRGQQRILVVHLGYSHVMWSVDKGCGSSSIPSALGQQRVPGGPQMFFVGTNLVFLDGSSIHTGSVTVPGTTVNSVGQLDIWLGINRLFRPAYSYALWCTASKDRITASPVTVLHLLRPVSSPENSMKIPSFFVTLKKDSSYFFFFSARNCSKKSAQNLCPSIKHQPF</sequence>
<protein>
    <submittedName>
        <fullName evidence="1">Uncharacterized protein</fullName>
    </submittedName>
</protein>
<organism evidence="1 2">
    <name type="scientific">Araneus ventricosus</name>
    <name type="common">Orbweaver spider</name>
    <name type="synonym">Epeira ventricosa</name>
    <dbReference type="NCBI Taxonomy" id="182803"/>
    <lineage>
        <taxon>Eukaryota</taxon>
        <taxon>Metazoa</taxon>
        <taxon>Ecdysozoa</taxon>
        <taxon>Arthropoda</taxon>
        <taxon>Chelicerata</taxon>
        <taxon>Arachnida</taxon>
        <taxon>Araneae</taxon>
        <taxon>Araneomorphae</taxon>
        <taxon>Entelegynae</taxon>
        <taxon>Araneoidea</taxon>
        <taxon>Araneidae</taxon>
        <taxon>Araneus</taxon>
    </lineage>
</organism>
<dbReference type="Proteomes" id="UP000499080">
    <property type="component" value="Unassembled WGS sequence"/>
</dbReference>
<gene>
    <name evidence="1" type="ORF">AVEN_201500_1</name>
</gene>
<keyword evidence="2" id="KW-1185">Reference proteome</keyword>
<name>A0A4Y2SIU6_ARAVE</name>
<dbReference type="EMBL" id="BGPR01021842">
    <property type="protein sequence ID" value="GBN87526.1"/>
    <property type="molecule type" value="Genomic_DNA"/>
</dbReference>